<feature type="compositionally biased region" description="Polar residues" evidence="5">
    <location>
        <begin position="243"/>
        <end position="252"/>
    </location>
</feature>
<dbReference type="Proteomes" id="UP001165160">
    <property type="component" value="Unassembled WGS sequence"/>
</dbReference>
<feature type="compositionally biased region" description="Acidic residues" evidence="5">
    <location>
        <begin position="448"/>
        <end position="471"/>
    </location>
</feature>
<accession>A0A9W7FND5</accession>
<dbReference type="GO" id="GO:0006338">
    <property type="term" value="P:chromatin remodeling"/>
    <property type="evidence" value="ECO:0007669"/>
    <property type="project" value="TreeGrafter"/>
</dbReference>
<feature type="region of interest" description="Disordered" evidence="5">
    <location>
        <begin position="1"/>
        <end position="24"/>
    </location>
</feature>
<dbReference type="InterPro" id="IPR050520">
    <property type="entry name" value="INO80/SWR1_helicase"/>
</dbReference>
<evidence type="ECO:0000256" key="1">
    <source>
        <dbReference type="ARBA" id="ARBA00004123"/>
    </source>
</evidence>
<evidence type="ECO:0000256" key="5">
    <source>
        <dbReference type="SAM" id="MobiDB-lite"/>
    </source>
</evidence>
<protein>
    <recommendedName>
        <fullName evidence="6">HSA domain-containing protein</fullName>
    </recommendedName>
</protein>
<feature type="domain" description="HSA" evidence="6">
    <location>
        <begin position="184"/>
        <end position="264"/>
    </location>
</feature>
<dbReference type="PANTHER" id="PTHR45685:SF1">
    <property type="entry name" value="HELICASE SRCAP"/>
    <property type="match status" value="1"/>
</dbReference>
<dbReference type="EMBL" id="BRXX01000514">
    <property type="protein sequence ID" value="GMI15175.1"/>
    <property type="molecule type" value="Genomic_DNA"/>
</dbReference>
<evidence type="ECO:0000256" key="4">
    <source>
        <dbReference type="ARBA" id="ARBA00022840"/>
    </source>
</evidence>
<feature type="region of interest" description="Disordered" evidence="5">
    <location>
        <begin position="150"/>
        <end position="183"/>
    </location>
</feature>
<evidence type="ECO:0000256" key="2">
    <source>
        <dbReference type="ARBA" id="ARBA00022741"/>
    </source>
</evidence>
<sequence>MPPKSKTKAKKAPKGRGKSTAKAKPAVVVVGSKVMTLQQKQKEEERRLKEFILTRSYGQLQERVEDISERLQELRDGYNVGAKLADAQQGVKWEDELYKRAREISQQFADAPPSATEDDYNMKLEIPDLSGIMTPSTRQRIPTEKISTSTIEPKNLLQSLGPPTSASTSTSTSTAVVKKEEHTTPPVPIVEKKDTYYDFLLKEMMWLSEDFSAERNRHKMSARKLSNAVKLYHSNKEQREQRQASQQLNKTKSIAKKLSRDVKSFWAKIERVITYKQKVSADESRRKDMDKHLVFLVKQTEKYGEKLVRGEVGANDEEGENKTIEEVLASEEWGNKGDKRKKAKKINYSRMKVEEEEFYGESTADEHGMSDAAEDDEDFELGREEKDDETTLIEEEKMMGANPKAEFDAEIEELKNDMEVPVEELFRQRNEMEEGMLKKEKQSRADSGDEADNDGDGDESDQSEEFVGEDE</sequence>
<feature type="non-terminal residue" evidence="7">
    <location>
        <position position="1"/>
    </location>
</feature>
<reference evidence="8" key="1">
    <citation type="journal article" date="2023" name="Commun. Biol.">
        <title>Genome analysis of Parmales, the sister group of diatoms, reveals the evolutionary specialization of diatoms from phago-mixotrophs to photoautotrophs.</title>
        <authorList>
            <person name="Ban H."/>
            <person name="Sato S."/>
            <person name="Yoshikawa S."/>
            <person name="Yamada K."/>
            <person name="Nakamura Y."/>
            <person name="Ichinomiya M."/>
            <person name="Sato N."/>
            <person name="Blanc-Mathieu R."/>
            <person name="Endo H."/>
            <person name="Kuwata A."/>
            <person name="Ogata H."/>
        </authorList>
    </citation>
    <scope>NUCLEOTIDE SEQUENCE [LARGE SCALE GENOMIC DNA]</scope>
    <source>
        <strain evidence="8">NIES 3699</strain>
    </source>
</reference>
<evidence type="ECO:0000313" key="7">
    <source>
        <dbReference type="EMBL" id="GMI15175.1"/>
    </source>
</evidence>
<feature type="compositionally biased region" description="Basic and acidic residues" evidence="5">
    <location>
        <begin position="412"/>
        <end position="447"/>
    </location>
</feature>
<organism evidence="7 8">
    <name type="scientific">Triparma verrucosa</name>
    <dbReference type="NCBI Taxonomy" id="1606542"/>
    <lineage>
        <taxon>Eukaryota</taxon>
        <taxon>Sar</taxon>
        <taxon>Stramenopiles</taxon>
        <taxon>Ochrophyta</taxon>
        <taxon>Bolidophyceae</taxon>
        <taxon>Parmales</taxon>
        <taxon>Triparmaceae</taxon>
        <taxon>Triparma</taxon>
    </lineage>
</organism>
<proteinExistence type="predicted"/>
<dbReference type="GO" id="GO:0004386">
    <property type="term" value="F:helicase activity"/>
    <property type="evidence" value="ECO:0007669"/>
    <property type="project" value="UniProtKB-KW"/>
</dbReference>
<dbReference type="GO" id="GO:0003677">
    <property type="term" value="F:DNA binding"/>
    <property type="evidence" value="ECO:0007669"/>
    <property type="project" value="UniProtKB-KW"/>
</dbReference>
<evidence type="ECO:0000259" key="6">
    <source>
        <dbReference type="PROSITE" id="PS51204"/>
    </source>
</evidence>
<feature type="region of interest" description="Disordered" evidence="5">
    <location>
        <begin position="357"/>
        <end position="471"/>
    </location>
</feature>
<feature type="compositionally biased region" description="Polar residues" evidence="5">
    <location>
        <begin position="150"/>
        <end position="162"/>
    </location>
</feature>
<feature type="compositionally biased region" description="Low complexity" evidence="5">
    <location>
        <begin position="164"/>
        <end position="175"/>
    </location>
</feature>
<dbReference type="GO" id="GO:0005524">
    <property type="term" value="F:ATP binding"/>
    <property type="evidence" value="ECO:0007669"/>
    <property type="project" value="UniProtKB-KW"/>
</dbReference>
<feature type="region of interest" description="Disordered" evidence="5">
    <location>
        <begin position="233"/>
        <end position="252"/>
    </location>
</feature>
<name>A0A9W7FND5_9STRA</name>
<comment type="caution">
    <text evidence="7">The sequence shown here is derived from an EMBL/GenBank/DDBJ whole genome shotgun (WGS) entry which is preliminary data.</text>
</comment>
<keyword evidence="8" id="KW-1185">Reference proteome</keyword>
<dbReference type="GO" id="GO:0000812">
    <property type="term" value="C:Swr1 complex"/>
    <property type="evidence" value="ECO:0007669"/>
    <property type="project" value="TreeGrafter"/>
</dbReference>
<dbReference type="GO" id="GO:0042393">
    <property type="term" value="F:histone binding"/>
    <property type="evidence" value="ECO:0007669"/>
    <property type="project" value="TreeGrafter"/>
</dbReference>
<keyword evidence="3" id="KW-0378">Hydrolase</keyword>
<dbReference type="Pfam" id="PF07529">
    <property type="entry name" value="HSA"/>
    <property type="match status" value="1"/>
</dbReference>
<dbReference type="PANTHER" id="PTHR45685">
    <property type="entry name" value="HELICASE SRCAP-RELATED"/>
    <property type="match status" value="1"/>
</dbReference>
<dbReference type="PROSITE" id="PS51204">
    <property type="entry name" value="HSA"/>
    <property type="match status" value="1"/>
</dbReference>
<dbReference type="GO" id="GO:0016887">
    <property type="term" value="F:ATP hydrolysis activity"/>
    <property type="evidence" value="ECO:0007669"/>
    <property type="project" value="TreeGrafter"/>
</dbReference>
<evidence type="ECO:0000256" key="3">
    <source>
        <dbReference type="ARBA" id="ARBA00022806"/>
    </source>
</evidence>
<dbReference type="SMART" id="SM00573">
    <property type="entry name" value="HSA"/>
    <property type="match status" value="1"/>
</dbReference>
<keyword evidence="3" id="KW-0347">Helicase</keyword>
<gene>
    <name evidence="7" type="ORF">TrVE_jg7582</name>
</gene>
<feature type="compositionally biased region" description="Basic residues" evidence="5">
    <location>
        <begin position="1"/>
        <end position="21"/>
    </location>
</feature>
<keyword evidence="4" id="KW-0067">ATP-binding</keyword>
<dbReference type="AlphaFoldDB" id="A0A9W7FND5"/>
<dbReference type="InterPro" id="IPR014012">
    <property type="entry name" value="HSA_dom"/>
</dbReference>
<comment type="subcellular location">
    <subcellularLocation>
        <location evidence="1">Nucleus</location>
    </subcellularLocation>
</comment>
<evidence type="ECO:0000313" key="8">
    <source>
        <dbReference type="Proteomes" id="UP001165160"/>
    </source>
</evidence>
<keyword evidence="2" id="KW-0547">Nucleotide-binding</keyword>